<keyword evidence="2" id="KW-1133">Transmembrane helix</keyword>
<proteinExistence type="predicted"/>
<gene>
    <name evidence="3" type="ORF">GQ55_9G646100</name>
</gene>
<dbReference type="AlphaFoldDB" id="A0A2T7CIT0"/>
<feature type="transmembrane region" description="Helical" evidence="2">
    <location>
        <begin position="114"/>
        <end position="138"/>
    </location>
</feature>
<accession>A0A2T7CIT0</accession>
<dbReference type="EMBL" id="CM009757">
    <property type="protein sequence ID" value="PUZ43236.1"/>
    <property type="molecule type" value="Genomic_DNA"/>
</dbReference>
<evidence type="ECO:0000256" key="2">
    <source>
        <dbReference type="SAM" id="Phobius"/>
    </source>
</evidence>
<sequence>MPGAGEALRDRCRGMRLRSASTDGAGWAPPPWRQRLDQALAGGDAASPSAGQAERPAPGPGADGSASTRCGWRRAGSACGGSAGERAAWGRTGVRRLNRERMGRRLMIFYDWRWRLIVFLFIFLLMECSELLLFGGIWGTLNMVNLRIDAGLIVVVEWGICHTRF</sequence>
<reference evidence="3 4" key="1">
    <citation type="submission" date="2018-04" db="EMBL/GenBank/DDBJ databases">
        <title>WGS assembly of Panicum hallii var. hallii HAL2.</title>
        <authorList>
            <person name="Lovell J."/>
            <person name="Jenkins J."/>
            <person name="Lowry D."/>
            <person name="Mamidi S."/>
            <person name="Sreedasyam A."/>
            <person name="Weng X."/>
            <person name="Barry K."/>
            <person name="Bonette J."/>
            <person name="Campitelli B."/>
            <person name="Daum C."/>
            <person name="Gordon S."/>
            <person name="Gould B."/>
            <person name="Lipzen A."/>
            <person name="MacQueen A."/>
            <person name="Palacio-Mejia J."/>
            <person name="Plott C."/>
            <person name="Shakirov E."/>
            <person name="Shu S."/>
            <person name="Yoshinaga Y."/>
            <person name="Zane M."/>
            <person name="Rokhsar D."/>
            <person name="Grimwood J."/>
            <person name="Schmutz J."/>
            <person name="Juenger T."/>
        </authorList>
    </citation>
    <scope>NUCLEOTIDE SEQUENCE [LARGE SCALE GENOMIC DNA]</scope>
    <source>
        <strain evidence="4">cv. HAL2</strain>
    </source>
</reference>
<keyword evidence="2" id="KW-0472">Membrane</keyword>
<name>A0A2T7CIT0_9POAL</name>
<organism evidence="3 4">
    <name type="scientific">Panicum hallii var. hallii</name>
    <dbReference type="NCBI Taxonomy" id="1504633"/>
    <lineage>
        <taxon>Eukaryota</taxon>
        <taxon>Viridiplantae</taxon>
        <taxon>Streptophyta</taxon>
        <taxon>Embryophyta</taxon>
        <taxon>Tracheophyta</taxon>
        <taxon>Spermatophyta</taxon>
        <taxon>Magnoliopsida</taxon>
        <taxon>Liliopsida</taxon>
        <taxon>Poales</taxon>
        <taxon>Poaceae</taxon>
        <taxon>PACMAD clade</taxon>
        <taxon>Panicoideae</taxon>
        <taxon>Panicodae</taxon>
        <taxon>Paniceae</taxon>
        <taxon>Panicinae</taxon>
        <taxon>Panicum</taxon>
        <taxon>Panicum sect. Panicum</taxon>
    </lineage>
</organism>
<keyword evidence="2" id="KW-0812">Transmembrane</keyword>
<feature type="region of interest" description="Disordered" evidence="1">
    <location>
        <begin position="1"/>
        <end position="69"/>
    </location>
</feature>
<keyword evidence="4" id="KW-1185">Reference proteome</keyword>
<evidence type="ECO:0000313" key="4">
    <source>
        <dbReference type="Proteomes" id="UP000244336"/>
    </source>
</evidence>
<dbReference type="Gramene" id="PUZ43236">
    <property type="protein sequence ID" value="PUZ43236"/>
    <property type="gene ID" value="GQ55_9G646100"/>
</dbReference>
<evidence type="ECO:0000313" key="3">
    <source>
        <dbReference type="EMBL" id="PUZ43236.1"/>
    </source>
</evidence>
<protein>
    <submittedName>
        <fullName evidence="3">Uncharacterized protein</fullName>
    </submittedName>
</protein>
<dbReference type="Proteomes" id="UP000244336">
    <property type="component" value="Chromosome 9"/>
</dbReference>
<evidence type="ECO:0000256" key="1">
    <source>
        <dbReference type="SAM" id="MobiDB-lite"/>
    </source>
</evidence>